<dbReference type="AlphaFoldDB" id="A0A0L8FXG3"/>
<name>A0A0L8FXG3_OCTBM</name>
<gene>
    <name evidence="2" type="ORF">OCBIM_22005726mg</name>
</gene>
<sequence length="209" mass="25220">MIISDSSGLGNKQGNTNKKRWHVVTYVKSTAIEPKITKFKGAIRIKVPAERYPEHIKGVEIDKERQKEKGRRKEGWRQKGKNEIIVEGRRSNCYICGEKGRMKLKWPLYKNKQTEPMQSEKKEEIGEKGTQGKMELETEIEKIRTMSKRRKRKREKQKRQKRVVTGSSYPREERRRGQWKCYRERQQKQGRRTKKMKSRLKLYRKWKRI</sequence>
<dbReference type="EMBL" id="KQ425730">
    <property type="protein sequence ID" value="KOF69060.1"/>
    <property type="molecule type" value="Genomic_DNA"/>
</dbReference>
<feature type="compositionally biased region" description="Basic and acidic residues" evidence="1">
    <location>
        <begin position="170"/>
        <end position="187"/>
    </location>
</feature>
<accession>A0A0L8FXG3</accession>
<evidence type="ECO:0000313" key="2">
    <source>
        <dbReference type="EMBL" id="KOF69060.1"/>
    </source>
</evidence>
<feature type="compositionally biased region" description="Basic residues" evidence="1">
    <location>
        <begin position="145"/>
        <end position="162"/>
    </location>
</feature>
<feature type="compositionally biased region" description="Basic and acidic residues" evidence="1">
    <location>
        <begin position="134"/>
        <end position="144"/>
    </location>
</feature>
<feature type="compositionally biased region" description="Basic residues" evidence="1">
    <location>
        <begin position="188"/>
        <end position="198"/>
    </location>
</feature>
<feature type="compositionally biased region" description="Basic and acidic residues" evidence="1">
    <location>
        <begin position="118"/>
        <end position="127"/>
    </location>
</feature>
<proteinExistence type="predicted"/>
<protein>
    <submittedName>
        <fullName evidence="2">Uncharacterized protein</fullName>
    </submittedName>
</protein>
<reference evidence="2" key="1">
    <citation type="submission" date="2015-07" db="EMBL/GenBank/DDBJ databases">
        <title>MeaNS - Measles Nucleotide Surveillance Program.</title>
        <authorList>
            <person name="Tran T."/>
            <person name="Druce J."/>
        </authorList>
    </citation>
    <scope>NUCLEOTIDE SEQUENCE</scope>
    <source>
        <strain evidence="2">UCB-OBI-ISO-001</strain>
        <tissue evidence="2">Gonad</tissue>
    </source>
</reference>
<feature type="region of interest" description="Disordered" evidence="1">
    <location>
        <begin position="114"/>
        <end position="198"/>
    </location>
</feature>
<organism evidence="2">
    <name type="scientific">Octopus bimaculoides</name>
    <name type="common">California two-spotted octopus</name>
    <dbReference type="NCBI Taxonomy" id="37653"/>
    <lineage>
        <taxon>Eukaryota</taxon>
        <taxon>Metazoa</taxon>
        <taxon>Spiralia</taxon>
        <taxon>Lophotrochozoa</taxon>
        <taxon>Mollusca</taxon>
        <taxon>Cephalopoda</taxon>
        <taxon>Coleoidea</taxon>
        <taxon>Octopodiformes</taxon>
        <taxon>Octopoda</taxon>
        <taxon>Incirrata</taxon>
        <taxon>Octopodidae</taxon>
        <taxon>Octopus</taxon>
    </lineage>
</organism>
<evidence type="ECO:0000256" key="1">
    <source>
        <dbReference type="SAM" id="MobiDB-lite"/>
    </source>
</evidence>